<proteinExistence type="predicted"/>
<evidence type="ECO:0000313" key="4">
    <source>
        <dbReference type="EMBL" id="VAI56852.1"/>
    </source>
</evidence>
<evidence type="ECO:0000259" key="3">
    <source>
        <dbReference type="Pfam" id="PF24758"/>
    </source>
</evidence>
<evidence type="ECO:0000259" key="2">
    <source>
        <dbReference type="Pfam" id="PF08387"/>
    </source>
</evidence>
<dbReference type="CDD" id="cd22160">
    <property type="entry name" value="F-box_AtFBL13-like"/>
    <property type="match status" value="1"/>
</dbReference>
<dbReference type="InterPro" id="IPR055411">
    <property type="entry name" value="LRR_FXL15/At3g58940/PEG3-like"/>
</dbReference>
<dbReference type="SUPFAM" id="SSF81383">
    <property type="entry name" value="F-box domain"/>
    <property type="match status" value="1"/>
</dbReference>
<sequence length="554" mass="61418">MARQPPRFYPRLLRADSPAAEDPGVPMDMRHGLDPDTLDPYKNMVLNFFYSYLLESPVSTAASLSCTTAEDGDGVDRVSLLPDDLLRRVVSRLPAKDGARTAVLSSRWHHLWRSTPLVLVDTHLLPAACAGARPGRAGAVSRAVTGAVSAALEAHQGNFTFVSLTCSFLERADRGVLARWVQLLATKGVSELVLVNRPWPLPRGVCLPVALFSCASLTRLYLGAWLFPDTATLPRGAAFPNLRELVLGCVMMTDKDLDFVLAASPVLEILAVVGSQTQLHARLASQSLRCAQFCLSTVEEVAVVDAPCLERLFIWCCSSHGLGTARSKTSIRVKIGRAPQLRLLGYLRPGWHVLEVGNTTIKASTQVSPRTIVPSVQMLALSLHFGIRNEVKMLPSFLRCFPNVEVLLIQSEETHEPTGNLRLKFWQENGMIECVRSRLKRIVFREYHGHENEFAFLMFIAENAEVLERMVVELKFGRYAAPEEIAIKMKALQGAKWASGGDKLQLTFSKFPSAWSLSKGSDFSFDDPFLCLCYMPTYFEMRDSSGQFKPLGYL</sequence>
<dbReference type="AlphaFoldDB" id="A0A9R0YLB9"/>
<dbReference type="InterPro" id="IPR053781">
    <property type="entry name" value="F-box_AtFBL13-like"/>
</dbReference>
<dbReference type="SUPFAM" id="SSF52047">
    <property type="entry name" value="RNI-like"/>
    <property type="match status" value="1"/>
</dbReference>
<dbReference type="InterPro" id="IPR032675">
    <property type="entry name" value="LRR_dom_sf"/>
</dbReference>
<dbReference type="Pfam" id="PF24758">
    <property type="entry name" value="LRR_At5g56370"/>
    <property type="match status" value="1"/>
</dbReference>
<dbReference type="Proteomes" id="UP000324705">
    <property type="component" value="Chromosome 6B"/>
</dbReference>
<organism evidence="4 5">
    <name type="scientific">Triticum turgidum subsp. durum</name>
    <name type="common">Durum wheat</name>
    <name type="synonym">Triticum durum</name>
    <dbReference type="NCBI Taxonomy" id="4567"/>
    <lineage>
        <taxon>Eukaryota</taxon>
        <taxon>Viridiplantae</taxon>
        <taxon>Streptophyta</taxon>
        <taxon>Embryophyta</taxon>
        <taxon>Tracheophyta</taxon>
        <taxon>Spermatophyta</taxon>
        <taxon>Magnoliopsida</taxon>
        <taxon>Liliopsida</taxon>
        <taxon>Poales</taxon>
        <taxon>Poaceae</taxon>
        <taxon>BOP clade</taxon>
        <taxon>Pooideae</taxon>
        <taxon>Triticodae</taxon>
        <taxon>Triticeae</taxon>
        <taxon>Triticinae</taxon>
        <taxon>Triticum</taxon>
    </lineage>
</organism>
<dbReference type="Gene3D" id="3.80.10.10">
    <property type="entry name" value="Ribonuclease Inhibitor"/>
    <property type="match status" value="1"/>
</dbReference>
<dbReference type="InterPro" id="IPR001810">
    <property type="entry name" value="F-box_dom"/>
</dbReference>
<feature type="domain" description="F-box" evidence="1">
    <location>
        <begin position="79"/>
        <end position="116"/>
    </location>
</feature>
<dbReference type="InterPro" id="IPR055302">
    <property type="entry name" value="F-box_dom-containing"/>
</dbReference>
<protein>
    <recommendedName>
        <fullName evidence="6">F-box domain-containing protein</fullName>
    </recommendedName>
</protein>
<dbReference type="InterPro" id="IPR006566">
    <property type="entry name" value="FBD"/>
</dbReference>
<dbReference type="EMBL" id="LT934122">
    <property type="protein sequence ID" value="VAI56852.1"/>
    <property type="molecule type" value="Genomic_DNA"/>
</dbReference>
<dbReference type="PANTHER" id="PTHR32141">
    <property type="match status" value="1"/>
</dbReference>
<name>A0A9R0YLB9_TRITD</name>
<accession>A0A9R0YLB9</accession>
<keyword evidence="5" id="KW-1185">Reference proteome</keyword>
<feature type="domain" description="F-box/LRR-repeat protein 15/At3g58940/PEG3-like LRR" evidence="3">
    <location>
        <begin position="177"/>
        <end position="409"/>
    </location>
</feature>
<evidence type="ECO:0000259" key="1">
    <source>
        <dbReference type="Pfam" id="PF00646"/>
    </source>
</evidence>
<evidence type="ECO:0000313" key="5">
    <source>
        <dbReference type="Proteomes" id="UP000324705"/>
    </source>
</evidence>
<gene>
    <name evidence="4" type="ORF">TRITD_6Bv1G082610</name>
</gene>
<dbReference type="InterPro" id="IPR036047">
    <property type="entry name" value="F-box-like_dom_sf"/>
</dbReference>
<reference evidence="4 5" key="1">
    <citation type="submission" date="2017-09" db="EMBL/GenBank/DDBJ databases">
        <authorList>
            <consortium name="International Durum Wheat Genome Sequencing Consortium (IDWGSC)"/>
            <person name="Milanesi L."/>
        </authorList>
    </citation>
    <scope>NUCLEOTIDE SEQUENCE [LARGE SCALE GENOMIC DNA]</scope>
    <source>
        <strain evidence="5">cv. Svevo</strain>
    </source>
</reference>
<dbReference type="Pfam" id="PF00646">
    <property type="entry name" value="F-box"/>
    <property type="match status" value="1"/>
</dbReference>
<dbReference type="PANTHER" id="PTHR32141:SF105">
    <property type="entry name" value="OS02G0178200 PROTEIN"/>
    <property type="match status" value="1"/>
</dbReference>
<feature type="domain" description="FBD" evidence="2">
    <location>
        <begin position="427"/>
        <end position="471"/>
    </location>
</feature>
<dbReference type="Gramene" id="TRITD6Bv1G082610.1">
    <property type="protein sequence ID" value="TRITD6Bv1G082610.1"/>
    <property type="gene ID" value="TRITD6Bv1G082610"/>
</dbReference>
<evidence type="ECO:0008006" key="6">
    <source>
        <dbReference type="Google" id="ProtNLM"/>
    </source>
</evidence>
<dbReference type="OMA" id="GHENEFA"/>
<dbReference type="Pfam" id="PF08387">
    <property type="entry name" value="FBD"/>
    <property type="match status" value="1"/>
</dbReference>